<dbReference type="GO" id="GO:0000287">
    <property type="term" value="F:magnesium ion binding"/>
    <property type="evidence" value="ECO:0007669"/>
    <property type="project" value="UniProtKB-UniRule"/>
</dbReference>
<reference evidence="8 9" key="1">
    <citation type="submission" date="2020-04" db="EMBL/GenBank/DDBJ databases">
        <title>Gordonia sp. nov. TBRC 11910.</title>
        <authorList>
            <person name="Suriyachadkun C."/>
        </authorList>
    </citation>
    <scope>NUCLEOTIDE SEQUENCE [LARGE SCALE GENOMIC DNA]</scope>
    <source>
        <strain evidence="8 9">TBRC 11910</strain>
    </source>
</reference>
<dbReference type="Pfam" id="PF00709">
    <property type="entry name" value="Adenylsucc_synt"/>
    <property type="match status" value="1"/>
</dbReference>
<keyword evidence="5 7" id="KW-0460">Magnesium</keyword>
<dbReference type="EMBL" id="JABBNB010000003">
    <property type="protein sequence ID" value="NMO00344.1"/>
    <property type="molecule type" value="Genomic_DNA"/>
</dbReference>
<dbReference type="GO" id="GO:0005737">
    <property type="term" value="C:cytoplasm"/>
    <property type="evidence" value="ECO:0007669"/>
    <property type="project" value="UniProtKB-SubCell"/>
</dbReference>
<dbReference type="UniPathway" id="UPA00075">
    <property type="reaction ID" value="UER00335"/>
</dbReference>
<dbReference type="EC" id="6.3.4.4" evidence="7"/>
<keyword evidence="2 7" id="KW-0479">Metal-binding</keyword>
<dbReference type="GO" id="GO:0044208">
    <property type="term" value="P:'de novo' AMP biosynthetic process"/>
    <property type="evidence" value="ECO:0007669"/>
    <property type="project" value="UniProtKB-UniRule"/>
</dbReference>
<comment type="pathway">
    <text evidence="7">Purine metabolism; AMP biosynthesis via de novo pathway; AMP from IMP: step 1/2.</text>
</comment>
<evidence type="ECO:0000256" key="5">
    <source>
        <dbReference type="ARBA" id="ARBA00022842"/>
    </source>
</evidence>
<dbReference type="InterPro" id="IPR027417">
    <property type="entry name" value="P-loop_NTPase"/>
</dbReference>
<evidence type="ECO:0000256" key="6">
    <source>
        <dbReference type="ARBA" id="ARBA00023134"/>
    </source>
</evidence>
<feature type="binding site" description="in other chain" evidence="7">
    <location>
        <position position="228"/>
    </location>
    <ligand>
        <name>IMP</name>
        <dbReference type="ChEBI" id="CHEBI:58053"/>
        <note>ligand shared between dimeric partners</note>
    </ligand>
</feature>
<organism evidence="8 9">
    <name type="scientific">Gordonia asplenii</name>
    <dbReference type="NCBI Taxonomy" id="2725283"/>
    <lineage>
        <taxon>Bacteria</taxon>
        <taxon>Bacillati</taxon>
        <taxon>Actinomycetota</taxon>
        <taxon>Actinomycetes</taxon>
        <taxon>Mycobacteriales</taxon>
        <taxon>Gordoniaceae</taxon>
        <taxon>Gordonia</taxon>
    </lineage>
</organism>
<name>A0A848KMN6_9ACTN</name>
<keyword evidence="1 7" id="KW-0436">Ligase</keyword>
<proteinExistence type="inferred from homology"/>
<dbReference type="InterPro" id="IPR042110">
    <property type="entry name" value="Adenylosuccinate_synth_dom2"/>
</dbReference>
<dbReference type="InterPro" id="IPR042111">
    <property type="entry name" value="Adenylosuccinate_synth_dom3"/>
</dbReference>
<keyword evidence="4 7" id="KW-0658">Purine biosynthesis</keyword>
<dbReference type="HAMAP" id="MF_00011">
    <property type="entry name" value="Adenylosucc_synth"/>
    <property type="match status" value="1"/>
</dbReference>
<comment type="similarity">
    <text evidence="7">Belongs to the adenylosuccinate synthetase family.</text>
</comment>
<evidence type="ECO:0000256" key="1">
    <source>
        <dbReference type="ARBA" id="ARBA00022598"/>
    </source>
</evidence>
<dbReference type="Proteomes" id="UP000550729">
    <property type="component" value="Unassembled WGS sequence"/>
</dbReference>
<comment type="catalytic activity">
    <reaction evidence="7">
        <text>IMP + L-aspartate + GTP = N(6)-(1,2-dicarboxyethyl)-AMP + GDP + phosphate + 2 H(+)</text>
        <dbReference type="Rhea" id="RHEA:15753"/>
        <dbReference type="ChEBI" id="CHEBI:15378"/>
        <dbReference type="ChEBI" id="CHEBI:29991"/>
        <dbReference type="ChEBI" id="CHEBI:37565"/>
        <dbReference type="ChEBI" id="CHEBI:43474"/>
        <dbReference type="ChEBI" id="CHEBI:57567"/>
        <dbReference type="ChEBI" id="CHEBI:58053"/>
        <dbReference type="ChEBI" id="CHEBI:58189"/>
        <dbReference type="EC" id="6.3.4.4"/>
    </reaction>
</comment>
<keyword evidence="9" id="KW-1185">Reference proteome</keyword>
<evidence type="ECO:0000313" key="8">
    <source>
        <dbReference type="EMBL" id="NMO00344.1"/>
    </source>
</evidence>
<dbReference type="SMART" id="SM00788">
    <property type="entry name" value="Adenylsucc_synt"/>
    <property type="match status" value="1"/>
</dbReference>
<dbReference type="GO" id="GO:0004019">
    <property type="term" value="F:adenylosuccinate synthase activity"/>
    <property type="evidence" value="ECO:0007669"/>
    <property type="project" value="UniProtKB-UniRule"/>
</dbReference>
<feature type="binding site" description="in other chain" evidence="7">
    <location>
        <position position="243"/>
    </location>
    <ligand>
        <name>IMP</name>
        <dbReference type="ChEBI" id="CHEBI:58053"/>
        <note>ligand shared between dimeric partners</note>
    </ligand>
</feature>
<dbReference type="Gene3D" id="3.90.170.10">
    <property type="entry name" value="Adenylosuccinate Synthetase, subunit A, domain 3"/>
    <property type="match status" value="1"/>
</dbReference>
<keyword evidence="6 7" id="KW-0342">GTP-binding</keyword>
<gene>
    <name evidence="7" type="primary">purA</name>
    <name evidence="8" type="ORF">HH308_03845</name>
</gene>
<dbReference type="InterPro" id="IPR042109">
    <property type="entry name" value="Adenylosuccinate_synth_dom1"/>
</dbReference>
<evidence type="ECO:0000256" key="2">
    <source>
        <dbReference type="ARBA" id="ARBA00022723"/>
    </source>
</evidence>
<dbReference type="SUPFAM" id="SSF52540">
    <property type="entry name" value="P-loop containing nucleoside triphosphate hydrolases"/>
    <property type="match status" value="1"/>
</dbReference>
<protein>
    <recommendedName>
        <fullName evidence="7">Adenylosuccinate synthetase</fullName>
        <shortName evidence="7">AMPSase</shortName>
        <shortName evidence="7">AdSS</shortName>
        <ecNumber evidence="7">6.3.4.4</ecNumber>
    </recommendedName>
    <alternativeName>
        <fullName evidence="7">IMP--aspartate ligase</fullName>
    </alternativeName>
</protein>
<dbReference type="PANTHER" id="PTHR11846:SF0">
    <property type="entry name" value="ADENYLOSUCCINATE SYNTHETASE"/>
    <property type="match status" value="1"/>
</dbReference>
<evidence type="ECO:0000256" key="7">
    <source>
        <dbReference type="HAMAP-Rule" id="MF_00011"/>
    </source>
</evidence>
<feature type="binding site" evidence="7">
    <location>
        <position position="18"/>
    </location>
    <ligand>
        <name>Mg(2+)</name>
        <dbReference type="ChEBI" id="CHEBI:18420"/>
    </ligand>
</feature>
<dbReference type="GO" id="GO:0005525">
    <property type="term" value="F:GTP binding"/>
    <property type="evidence" value="ECO:0007669"/>
    <property type="project" value="UniProtKB-UniRule"/>
</dbReference>
<feature type="binding site" evidence="7">
    <location>
        <begin position="333"/>
        <end position="335"/>
    </location>
    <ligand>
        <name>GTP</name>
        <dbReference type="ChEBI" id="CHEBI:37565"/>
    </ligand>
</feature>
<comment type="function">
    <text evidence="7">Plays an important role in the de novo pathway of purine nucleotide biosynthesis. Catalyzes the first committed step in the biosynthesis of AMP from IMP.</text>
</comment>
<dbReference type="AlphaFoldDB" id="A0A848KMN6"/>
<accession>A0A848KMN6</accession>
<dbReference type="InterPro" id="IPR001114">
    <property type="entry name" value="Adenylosuccinate_synthetase"/>
</dbReference>
<comment type="cofactor">
    <cofactor evidence="7">
        <name>Mg(2+)</name>
        <dbReference type="ChEBI" id="CHEBI:18420"/>
    </cofactor>
    <text evidence="7">Binds 1 Mg(2+) ion per subunit.</text>
</comment>
<sequence>MTPFADNDIIVIDLGFGDAGKGATVDYLCSPDADLNVSAVVRFNGGAQAAHNVVVDGRHHTFSQFGSGTFSGVSTILSRYMLVEPFALAGEARQLEELGVPNPLSLIHIDKRALVTTPFHIMMNRAKEDRRGDARHGSCGKGIGETVAFSLDFPDDALRVGDCAYPNIMRRKLTAMSDWCSPTVGWMMPSIDDIIDVYLEFAATVRMSDDGDLAEFANRGRLIFEGAQGVLLDEWRGFHPHTTWSTVEPSNARSMIRELGREPYVLGVTRTYTTRHGAGPMPSERAELDAVLPEPHNGVGQYQGAFRVGDLDLVMLRYAVDVCDGVHGVAVTHLDAVGRAGVVDEYPGLGKRIALGRWQDLEYQQQLTDQLVEVVPVVGESSTDSDAVVALIEEATQASAVLVADGPDRSDRRVLDLRPTSTDE</sequence>
<dbReference type="Gene3D" id="1.10.300.10">
    <property type="entry name" value="Adenylosuccinate Synthetase, subunit A, domain 2"/>
    <property type="match status" value="1"/>
</dbReference>
<dbReference type="RefSeq" id="WP_170192850.1">
    <property type="nucleotide sequence ID" value="NZ_JABBNB010000003.1"/>
</dbReference>
<evidence type="ECO:0000256" key="3">
    <source>
        <dbReference type="ARBA" id="ARBA00022741"/>
    </source>
</evidence>
<evidence type="ECO:0000313" key="9">
    <source>
        <dbReference type="Proteomes" id="UP000550729"/>
    </source>
</evidence>
<comment type="caution">
    <text evidence="8">The sequence shown here is derived from an EMBL/GenBank/DDBJ whole genome shotgun (WGS) entry which is preliminary data.</text>
</comment>
<feature type="binding site" evidence="7">
    <location>
        <begin position="404"/>
        <end position="406"/>
    </location>
    <ligand>
        <name>GTP</name>
        <dbReference type="ChEBI" id="CHEBI:37565"/>
    </ligand>
</feature>
<feature type="active site" description="Proton donor" evidence="7">
    <location>
        <position position="51"/>
    </location>
</feature>
<evidence type="ECO:0000256" key="4">
    <source>
        <dbReference type="ARBA" id="ARBA00022755"/>
    </source>
</evidence>
<keyword evidence="3 7" id="KW-0547">Nucleotide-binding</keyword>
<comment type="subcellular location">
    <subcellularLocation>
        <location evidence="7">Cytoplasm</location>
    </subcellularLocation>
</comment>
<dbReference type="PANTHER" id="PTHR11846">
    <property type="entry name" value="ADENYLOSUCCINATE SYNTHETASE"/>
    <property type="match status" value="1"/>
</dbReference>
<comment type="caution">
    <text evidence="7">Lacks conserved residue(s) required for the propagation of feature annotation.</text>
</comment>
<comment type="subunit">
    <text evidence="7">Homodimer.</text>
</comment>
<keyword evidence="7" id="KW-0963">Cytoplasm</keyword>
<dbReference type="Gene3D" id="3.40.440.10">
    <property type="entry name" value="Adenylosuccinate Synthetase, subunit A, domain 1"/>
    <property type="match status" value="1"/>
</dbReference>
<dbReference type="GO" id="GO:0046040">
    <property type="term" value="P:IMP metabolic process"/>
    <property type="evidence" value="ECO:0007669"/>
    <property type="project" value="TreeGrafter"/>
</dbReference>
<feature type="active site" description="Proton acceptor" evidence="7">
    <location>
        <position position="18"/>
    </location>
</feature>